<evidence type="ECO:0000256" key="1">
    <source>
        <dbReference type="SAM" id="MobiDB-lite"/>
    </source>
</evidence>
<evidence type="ECO:0000313" key="2">
    <source>
        <dbReference type="EMBL" id="PLW19493.1"/>
    </source>
</evidence>
<feature type="region of interest" description="Disordered" evidence="1">
    <location>
        <begin position="333"/>
        <end position="377"/>
    </location>
</feature>
<feature type="compositionally biased region" description="Polar residues" evidence="1">
    <location>
        <begin position="108"/>
        <end position="118"/>
    </location>
</feature>
<name>A0A2N5T1Y6_9BASI</name>
<feature type="region of interest" description="Disordered" evidence="1">
    <location>
        <begin position="103"/>
        <end position="151"/>
    </location>
</feature>
<gene>
    <name evidence="2" type="ORF">PCANC_08764</name>
</gene>
<sequence length="482" mass="53313">MSSNRLRLSTKTDADSSDSTWIRCPRSPCLVSYKPKNARRHLTICRYFPCSNEHCNFTGTQKQIHDHESGCPYGLRSEEIGTTDPLSDSPSEVLDILTSPHRVHSYPTDPSSGISPHFSSKKHDSNWRPDLQSTKPHACDESPIQSSSKLTDLVLPSASTVRGLAGRSTHRRSIIDPYDPSAKRIFSLPADSINPDLKPVPPPASNKCSSPAPPPPTRRLATYELQRYRPEPPSMRPPSPLTAVKCTSDCCHEGLSAALAHKSAQLEAVHDCYSALLKSFDDVAYSISQNRGSHELQDLVARMPLNEFDRVLEELAQDAVPDRAFLDDIKQDAFEGGEDDDAAEDKRGDKENRRRSVAALQDSPEGSCSPGYHDPQELPTAAELTQQVRLKIAGTEPKTSPLADSPNNVFGRKRKRDADPFDPECSRRPTRFVHKLADTTLDLGDEIQSGLPSCCNLNKLIQSAKARVQARLELRNQRLDSP</sequence>
<evidence type="ECO:0000313" key="3">
    <source>
        <dbReference type="Proteomes" id="UP000235388"/>
    </source>
</evidence>
<keyword evidence="3" id="KW-1185">Reference proteome</keyword>
<dbReference type="SUPFAM" id="SSF49599">
    <property type="entry name" value="TRAF domain-like"/>
    <property type="match status" value="1"/>
</dbReference>
<reference evidence="2 3" key="1">
    <citation type="submission" date="2017-11" db="EMBL/GenBank/DDBJ databases">
        <title>De novo assembly and phasing of dikaryotic genomes from two isolates of Puccinia coronata f. sp. avenae, the causal agent of oat crown rust.</title>
        <authorList>
            <person name="Miller M.E."/>
            <person name="Zhang Y."/>
            <person name="Omidvar V."/>
            <person name="Sperschneider J."/>
            <person name="Schwessinger B."/>
            <person name="Raley C."/>
            <person name="Palmer J.M."/>
            <person name="Garnica D."/>
            <person name="Upadhyaya N."/>
            <person name="Rathjen J."/>
            <person name="Taylor J.M."/>
            <person name="Park R.F."/>
            <person name="Dodds P.N."/>
            <person name="Hirsch C.D."/>
            <person name="Kianian S.F."/>
            <person name="Figueroa M."/>
        </authorList>
    </citation>
    <scope>NUCLEOTIDE SEQUENCE [LARGE SCALE GENOMIC DNA]</scope>
    <source>
        <strain evidence="2">12NC29</strain>
    </source>
</reference>
<feature type="compositionally biased region" description="Basic and acidic residues" evidence="1">
    <location>
        <begin position="344"/>
        <end position="354"/>
    </location>
</feature>
<organism evidence="2 3">
    <name type="scientific">Puccinia coronata f. sp. avenae</name>
    <dbReference type="NCBI Taxonomy" id="200324"/>
    <lineage>
        <taxon>Eukaryota</taxon>
        <taxon>Fungi</taxon>
        <taxon>Dikarya</taxon>
        <taxon>Basidiomycota</taxon>
        <taxon>Pucciniomycotina</taxon>
        <taxon>Pucciniomycetes</taxon>
        <taxon>Pucciniales</taxon>
        <taxon>Pucciniaceae</taxon>
        <taxon>Puccinia</taxon>
    </lineage>
</organism>
<dbReference type="EMBL" id="PGCJ01000812">
    <property type="protein sequence ID" value="PLW19493.1"/>
    <property type="molecule type" value="Genomic_DNA"/>
</dbReference>
<dbReference type="Proteomes" id="UP000235388">
    <property type="component" value="Unassembled WGS sequence"/>
</dbReference>
<feature type="region of interest" description="Disordered" evidence="1">
    <location>
        <begin position="393"/>
        <end position="424"/>
    </location>
</feature>
<comment type="caution">
    <text evidence="2">The sequence shown here is derived from an EMBL/GenBank/DDBJ whole genome shotgun (WGS) entry which is preliminary data.</text>
</comment>
<proteinExistence type="predicted"/>
<protein>
    <submittedName>
        <fullName evidence="2">Uncharacterized protein</fullName>
    </submittedName>
</protein>
<dbReference type="AlphaFoldDB" id="A0A2N5T1Y6"/>
<dbReference type="OrthoDB" id="2501357at2759"/>
<accession>A0A2N5T1Y6</accession>